<keyword evidence="1" id="KW-0472">Membrane</keyword>
<evidence type="ECO:0000256" key="1">
    <source>
        <dbReference type="SAM" id="Phobius"/>
    </source>
</evidence>
<feature type="transmembrane region" description="Helical" evidence="1">
    <location>
        <begin position="234"/>
        <end position="255"/>
    </location>
</feature>
<keyword evidence="3" id="KW-1185">Reference proteome</keyword>
<gene>
    <name evidence="2" type="ORF">P153DRAFT_426865</name>
</gene>
<dbReference type="EMBL" id="ML977521">
    <property type="protein sequence ID" value="KAF2124042.1"/>
    <property type="molecule type" value="Genomic_DNA"/>
</dbReference>
<sequence>MRKRAKAILYASLATIRASYVRASRSSLILPSQRPFSFRISFVDLEARPPIDNGITNFEPLGDFVHSEKCDTDLKDSAMYFDGNKSYIDDHHLNGGAPYQEIDHWASFRTRLKKMYTIFPYRDPIWLVAVMFVIGSIDLVINAFFCLLPHTTLSTVSDTEETIAIPSTVLIGSILFLAAAVFDTLAALNVDCGTLETSEKDLTQITYRPTLIGTPEFKWIPSFTKTAELTVTSVAFQAGLIVLFGGVIFMFAGIVDFPGVVSEEDPLFGTVVFGPQILHGALFLVANVMLALSEQECWYFPKVRDPDWQGAFLNSVGGLGFMMAGFFLFREDQVLSAAAAMAGSWAFLIGSLMRWYVVMDVW</sequence>
<protein>
    <recommendedName>
        <fullName evidence="4">Integral membrane protein</fullName>
    </recommendedName>
</protein>
<accession>A0A6A5ZWB9</accession>
<dbReference type="OrthoDB" id="2603at2759"/>
<proteinExistence type="predicted"/>
<feature type="transmembrane region" description="Helical" evidence="1">
    <location>
        <begin position="125"/>
        <end position="148"/>
    </location>
</feature>
<feature type="transmembrane region" description="Helical" evidence="1">
    <location>
        <begin position="169"/>
        <end position="188"/>
    </location>
</feature>
<organism evidence="2 3">
    <name type="scientific">Dothidotthia symphoricarpi CBS 119687</name>
    <dbReference type="NCBI Taxonomy" id="1392245"/>
    <lineage>
        <taxon>Eukaryota</taxon>
        <taxon>Fungi</taxon>
        <taxon>Dikarya</taxon>
        <taxon>Ascomycota</taxon>
        <taxon>Pezizomycotina</taxon>
        <taxon>Dothideomycetes</taxon>
        <taxon>Pleosporomycetidae</taxon>
        <taxon>Pleosporales</taxon>
        <taxon>Dothidotthiaceae</taxon>
        <taxon>Dothidotthia</taxon>
    </lineage>
</organism>
<feature type="transmembrane region" description="Helical" evidence="1">
    <location>
        <begin position="311"/>
        <end position="329"/>
    </location>
</feature>
<evidence type="ECO:0000313" key="2">
    <source>
        <dbReference type="EMBL" id="KAF2124042.1"/>
    </source>
</evidence>
<keyword evidence="1" id="KW-1133">Transmembrane helix</keyword>
<keyword evidence="1" id="KW-0812">Transmembrane</keyword>
<dbReference type="AlphaFoldDB" id="A0A6A5ZWB9"/>
<feature type="transmembrane region" description="Helical" evidence="1">
    <location>
        <begin position="267"/>
        <end position="291"/>
    </location>
</feature>
<dbReference type="RefSeq" id="XP_033518435.1">
    <property type="nucleotide sequence ID" value="XM_033672628.1"/>
</dbReference>
<dbReference type="Proteomes" id="UP000799771">
    <property type="component" value="Unassembled WGS sequence"/>
</dbReference>
<evidence type="ECO:0000313" key="3">
    <source>
        <dbReference type="Proteomes" id="UP000799771"/>
    </source>
</evidence>
<name>A0A6A5ZWB9_9PLEO</name>
<feature type="transmembrane region" description="Helical" evidence="1">
    <location>
        <begin position="336"/>
        <end position="357"/>
    </location>
</feature>
<reference evidence="2" key="1">
    <citation type="journal article" date="2020" name="Stud. Mycol.">
        <title>101 Dothideomycetes genomes: a test case for predicting lifestyles and emergence of pathogens.</title>
        <authorList>
            <person name="Haridas S."/>
            <person name="Albert R."/>
            <person name="Binder M."/>
            <person name="Bloem J."/>
            <person name="Labutti K."/>
            <person name="Salamov A."/>
            <person name="Andreopoulos B."/>
            <person name="Baker S."/>
            <person name="Barry K."/>
            <person name="Bills G."/>
            <person name="Bluhm B."/>
            <person name="Cannon C."/>
            <person name="Castanera R."/>
            <person name="Culley D."/>
            <person name="Daum C."/>
            <person name="Ezra D."/>
            <person name="Gonzalez J."/>
            <person name="Henrissat B."/>
            <person name="Kuo A."/>
            <person name="Liang C."/>
            <person name="Lipzen A."/>
            <person name="Lutzoni F."/>
            <person name="Magnuson J."/>
            <person name="Mondo S."/>
            <person name="Nolan M."/>
            <person name="Ohm R."/>
            <person name="Pangilinan J."/>
            <person name="Park H.-J."/>
            <person name="Ramirez L."/>
            <person name="Alfaro M."/>
            <person name="Sun H."/>
            <person name="Tritt A."/>
            <person name="Yoshinaga Y."/>
            <person name="Zwiers L.-H."/>
            <person name="Turgeon B."/>
            <person name="Goodwin S."/>
            <person name="Spatafora J."/>
            <person name="Crous P."/>
            <person name="Grigoriev I."/>
        </authorList>
    </citation>
    <scope>NUCLEOTIDE SEQUENCE</scope>
    <source>
        <strain evidence="2">CBS 119687</strain>
    </source>
</reference>
<evidence type="ECO:0008006" key="4">
    <source>
        <dbReference type="Google" id="ProtNLM"/>
    </source>
</evidence>
<dbReference type="GeneID" id="54413060"/>